<keyword evidence="3" id="KW-1185">Reference proteome</keyword>
<dbReference type="AlphaFoldDB" id="A0A640UM48"/>
<dbReference type="Proteomes" id="UP000431826">
    <property type="component" value="Unassembled WGS sequence"/>
</dbReference>
<dbReference type="EMBL" id="BLIR01000001">
    <property type="protein sequence ID" value="GFE35701.1"/>
    <property type="molecule type" value="Genomic_DNA"/>
</dbReference>
<comment type="caution">
    <text evidence="2">The sequence shown here is derived from an EMBL/GenBank/DDBJ whole genome shotgun (WGS) entry which is preliminary data.</text>
</comment>
<proteinExistence type="predicted"/>
<evidence type="ECO:0000313" key="3">
    <source>
        <dbReference type="Proteomes" id="UP000431826"/>
    </source>
</evidence>
<feature type="region of interest" description="Disordered" evidence="1">
    <location>
        <begin position="1"/>
        <end position="41"/>
    </location>
</feature>
<reference evidence="2 3" key="1">
    <citation type="submission" date="2019-12" db="EMBL/GenBank/DDBJ databases">
        <title>Whole genome shotgun sequence of Streptomyces tubercidicus NBRC 13090.</title>
        <authorList>
            <person name="Ichikawa N."/>
            <person name="Kimura A."/>
            <person name="Kitahashi Y."/>
            <person name="Komaki H."/>
            <person name="Tamura T."/>
        </authorList>
    </citation>
    <scope>NUCLEOTIDE SEQUENCE [LARGE SCALE GENOMIC DNA]</scope>
    <source>
        <strain evidence="2 3">NBRC 13090</strain>
    </source>
</reference>
<gene>
    <name evidence="2" type="ORF">Stube_03740</name>
</gene>
<evidence type="ECO:0000256" key="1">
    <source>
        <dbReference type="SAM" id="MobiDB-lite"/>
    </source>
</evidence>
<evidence type="ECO:0000313" key="2">
    <source>
        <dbReference type="EMBL" id="GFE35701.1"/>
    </source>
</evidence>
<name>A0A640UM48_9ACTN</name>
<sequence>MFHPHLGGLSDRDPGEEAGCLPAHQGELVPVGRVDEGFSGREVPVERADTDTRLLGDSGRRGVQPLLGEDLRGDRVTAAVRTRG</sequence>
<organism evidence="2 3">
    <name type="scientific">Streptomyces tubercidicus</name>
    <dbReference type="NCBI Taxonomy" id="47759"/>
    <lineage>
        <taxon>Bacteria</taxon>
        <taxon>Bacillati</taxon>
        <taxon>Actinomycetota</taxon>
        <taxon>Actinomycetes</taxon>
        <taxon>Kitasatosporales</taxon>
        <taxon>Streptomycetaceae</taxon>
        <taxon>Streptomyces</taxon>
    </lineage>
</organism>
<protein>
    <submittedName>
        <fullName evidence="2">Uncharacterized protein</fullName>
    </submittedName>
</protein>
<accession>A0A640UM48</accession>